<accession>A0AAP9SAD4</accession>
<dbReference type="EMBL" id="CP050964">
    <property type="protein sequence ID" value="QIX93911.1"/>
    <property type="molecule type" value="Genomic_DNA"/>
</dbReference>
<evidence type="ECO:0000313" key="1">
    <source>
        <dbReference type="EMBL" id="QIX93911.1"/>
    </source>
</evidence>
<reference evidence="1 2" key="1">
    <citation type="submission" date="2019-11" db="EMBL/GenBank/DDBJ databases">
        <title>FDA dAtabase for Regulatory Grade micrObial Sequences (FDA-ARGOS): Supporting development and validation of Infectious Disease Dx tests.</title>
        <authorList>
            <person name="Turner S."/>
            <person name="Byrd R."/>
            <person name="Tallon L."/>
            <person name="Sadzewicz L."/>
            <person name="Vavikolanu K."/>
            <person name="Mehta A."/>
            <person name="Aluvathingal J."/>
            <person name="Nadendla S."/>
            <person name="Myers T."/>
            <person name="Yan Y."/>
            <person name="Sichtig H."/>
        </authorList>
    </citation>
    <scope>NUCLEOTIDE SEQUENCE [LARGE SCALE GENOMIC DNA]</scope>
    <source>
        <strain evidence="1 2">FDAARGOS_739</strain>
    </source>
</reference>
<proteinExistence type="predicted"/>
<dbReference type="Proteomes" id="UP000501069">
    <property type="component" value="Chromosome"/>
</dbReference>
<gene>
    <name evidence="1" type="ORF">FOC47_27240</name>
</gene>
<evidence type="ECO:0008006" key="3">
    <source>
        <dbReference type="Google" id="ProtNLM"/>
    </source>
</evidence>
<dbReference type="AlphaFoldDB" id="A0AAP9SAD4"/>
<protein>
    <recommendedName>
        <fullName evidence="3">Helix-turn-helix domain-containing protein</fullName>
    </recommendedName>
</protein>
<evidence type="ECO:0000313" key="2">
    <source>
        <dbReference type="Proteomes" id="UP000501069"/>
    </source>
</evidence>
<name>A0AAP9SAD4_9FIRM</name>
<organism evidence="1 2">
    <name type="scientific">Enterocloster clostridioformis</name>
    <dbReference type="NCBI Taxonomy" id="1531"/>
    <lineage>
        <taxon>Bacteria</taxon>
        <taxon>Bacillati</taxon>
        <taxon>Bacillota</taxon>
        <taxon>Clostridia</taxon>
        <taxon>Lachnospirales</taxon>
        <taxon>Lachnospiraceae</taxon>
        <taxon>Enterocloster</taxon>
    </lineage>
</organism>
<sequence length="140" mass="16533">MDFKGELKDSGIDLSRMSSSYILLLLSYLRINMNRNPDKPLCCYRHYQKIAEDTGLSERYIGRIVEILDTMNIIKFHKMKRTRYKDANTDVKFSTTPKIFADYRHYIKDSNGVSIPDTEYDYNTEISKQIKLMQKENITI</sequence>